<evidence type="ECO:0000313" key="1">
    <source>
        <dbReference type="EMBL" id="KAK7821518.1"/>
    </source>
</evidence>
<comment type="caution">
    <text evidence="1">The sequence shown here is derived from an EMBL/GenBank/DDBJ whole genome shotgun (WGS) entry which is preliminary data.</text>
</comment>
<sequence>MGELQYGAWMRGESVSRLGWEPTYTKMNEGGGRHGWVPKDGNWGLKVQTSRNEAAVSDKSTSEVQALREWKLRCTTQTLEDRDKGNEDY</sequence>
<proteinExistence type="predicted"/>
<organism evidence="1 2">
    <name type="scientific">Quercus suber</name>
    <name type="common">Cork oak</name>
    <dbReference type="NCBI Taxonomy" id="58331"/>
    <lineage>
        <taxon>Eukaryota</taxon>
        <taxon>Viridiplantae</taxon>
        <taxon>Streptophyta</taxon>
        <taxon>Embryophyta</taxon>
        <taxon>Tracheophyta</taxon>
        <taxon>Spermatophyta</taxon>
        <taxon>Magnoliopsida</taxon>
        <taxon>eudicotyledons</taxon>
        <taxon>Gunneridae</taxon>
        <taxon>Pentapetalae</taxon>
        <taxon>rosids</taxon>
        <taxon>fabids</taxon>
        <taxon>Fagales</taxon>
        <taxon>Fagaceae</taxon>
        <taxon>Quercus</taxon>
    </lineage>
</organism>
<dbReference type="AlphaFoldDB" id="A0AAW0J4R1"/>
<keyword evidence="2" id="KW-1185">Reference proteome</keyword>
<dbReference type="Proteomes" id="UP000237347">
    <property type="component" value="Unassembled WGS sequence"/>
</dbReference>
<name>A0AAW0J4R1_QUESU</name>
<reference evidence="1 2" key="1">
    <citation type="journal article" date="2018" name="Sci. Data">
        <title>The draft genome sequence of cork oak.</title>
        <authorList>
            <person name="Ramos A.M."/>
            <person name="Usie A."/>
            <person name="Barbosa P."/>
            <person name="Barros P.M."/>
            <person name="Capote T."/>
            <person name="Chaves I."/>
            <person name="Simoes F."/>
            <person name="Abreu I."/>
            <person name="Carrasquinho I."/>
            <person name="Faro C."/>
            <person name="Guimaraes J.B."/>
            <person name="Mendonca D."/>
            <person name="Nobrega F."/>
            <person name="Rodrigues L."/>
            <person name="Saibo N.J.M."/>
            <person name="Varela M.C."/>
            <person name="Egas C."/>
            <person name="Matos J."/>
            <person name="Miguel C.M."/>
            <person name="Oliveira M.M."/>
            <person name="Ricardo C.P."/>
            <person name="Goncalves S."/>
        </authorList>
    </citation>
    <scope>NUCLEOTIDE SEQUENCE [LARGE SCALE GENOMIC DNA]</scope>
    <source>
        <strain evidence="2">cv. HL8</strain>
    </source>
</reference>
<gene>
    <name evidence="1" type="ORF">CFP56_037618</name>
</gene>
<evidence type="ECO:0000313" key="2">
    <source>
        <dbReference type="Proteomes" id="UP000237347"/>
    </source>
</evidence>
<accession>A0AAW0J4R1</accession>
<protein>
    <submittedName>
        <fullName evidence="1">Uncharacterized protein</fullName>
    </submittedName>
</protein>
<dbReference type="EMBL" id="PKMF04000700">
    <property type="protein sequence ID" value="KAK7821518.1"/>
    <property type="molecule type" value="Genomic_DNA"/>
</dbReference>